<organism evidence="1 2">
    <name type="scientific">Pedobacter psychroterrae</name>
    <dbReference type="NCBI Taxonomy" id="2530453"/>
    <lineage>
        <taxon>Bacteria</taxon>
        <taxon>Pseudomonadati</taxon>
        <taxon>Bacteroidota</taxon>
        <taxon>Sphingobacteriia</taxon>
        <taxon>Sphingobacteriales</taxon>
        <taxon>Sphingobacteriaceae</taxon>
        <taxon>Pedobacter</taxon>
    </lineage>
</organism>
<dbReference type="Proteomes" id="UP000293347">
    <property type="component" value="Unassembled WGS sequence"/>
</dbReference>
<comment type="caution">
    <text evidence="1">The sequence shown here is derived from an EMBL/GenBank/DDBJ whole genome shotgun (WGS) entry which is preliminary data.</text>
</comment>
<evidence type="ECO:0000313" key="1">
    <source>
        <dbReference type="EMBL" id="TCD01173.1"/>
    </source>
</evidence>
<keyword evidence="2" id="KW-1185">Reference proteome</keyword>
<name>A0A4R0NNF7_9SPHI</name>
<dbReference type="AlphaFoldDB" id="A0A4R0NNF7"/>
<sequence length="312" mass="35722">MKRMILFLLCILTLSLKGQEKGNAIYIADRTTKLAIPSVTVAIARAKLAITTEKDGLITIPGDLKRMRDTVIFAVQTYQTVKYALQDLSGVDTIFLNKIDAEPLIGVTDARTELVLNDYDRKEIALYAGRQTETSRFECLQLAQQFEVSRAGMLLKQVVIGRLAFVLDYFDTIQRDLVGIEETTFRIRIYDVDSLTGRPGKDLCNKIIEVRDKDNRQFTVNLSPYKIAIPNKTFFVAIEWMRDFRNMGYDMVYDEKIKKEVQIFSYRPAIGISPLISSELHIWGLDFKGNWKPYTYFSPDYTDLAIKATVAY</sequence>
<reference evidence="1 2" key="1">
    <citation type="submission" date="2019-02" db="EMBL/GenBank/DDBJ databases">
        <title>Pedobacter sp. RP-1-14 sp. nov., isolated from Arctic soil.</title>
        <authorList>
            <person name="Dahal R.H."/>
        </authorList>
    </citation>
    <scope>NUCLEOTIDE SEQUENCE [LARGE SCALE GENOMIC DNA]</scope>
    <source>
        <strain evidence="1 2">RP-1-14</strain>
    </source>
</reference>
<protein>
    <recommendedName>
        <fullName evidence="3">Carboxypeptidase-like protein</fullName>
    </recommendedName>
</protein>
<evidence type="ECO:0008006" key="3">
    <source>
        <dbReference type="Google" id="ProtNLM"/>
    </source>
</evidence>
<accession>A0A4R0NNF7</accession>
<dbReference type="RefSeq" id="WP_131595865.1">
    <property type="nucleotide sequence ID" value="NZ_SJSL01000002.1"/>
</dbReference>
<dbReference type="EMBL" id="SJSL01000002">
    <property type="protein sequence ID" value="TCD01173.1"/>
    <property type="molecule type" value="Genomic_DNA"/>
</dbReference>
<proteinExistence type="predicted"/>
<gene>
    <name evidence="1" type="ORF">EZ437_10435</name>
</gene>
<dbReference type="OrthoDB" id="745013at2"/>
<evidence type="ECO:0000313" key="2">
    <source>
        <dbReference type="Proteomes" id="UP000293347"/>
    </source>
</evidence>